<dbReference type="Proteomes" id="UP001631969">
    <property type="component" value="Unassembled WGS sequence"/>
</dbReference>
<dbReference type="EMBL" id="JBJURJ010000003">
    <property type="protein sequence ID" value="MFM9327666.1"/>
    <property type="molecule type" value="Genomic_DNA"/>
</dbReference>
<name>A0ACC7NSI2_9BACL</name>
<comment type="caution">
    <text evidence="1">The sequence shown here is derived from an EMBL/GenBank/DDBJ whole genome shotgun (WGS) entry which is preliminary data.</text>
</comment>
<organism evidence="1 2">
    <name type="scientific">Paenibacillus mesotrionivorans</name>
    <dbReference type="NCBI Taxonomy" id="3160968"/>
    <lineage>
        <taxon>Bacteria</taxon>
        <taxon>Bacillati</taxon>
        <taxon>Bacillota</taxon>
        <taxon>Bacilli</taxon>
        <taxon>Bacillales</taxon>
        <taxon>Paenibacillaceae</taxon>
        <taxon>Paenibacillus</taxon>
    </lineage>
</organism>
<sequence>MGESLDSESLLKGFQIGYDPVLLARHRVMFAIQLRKYLAHYDCMHEEFAVGEDGEINRAHPRYGLIRSCVATAWAEIASEERRMKFAEQYGGSCGSGACSTGTAGAGASAACSPGACAPSACGEPTPVLRSTDGSGCGGA</sequence>
<evidence type="ECO:0000313" key="1">
    <source>
        <dbReference type="EMBL" id="MFM9327666.1"/>
    </source>
</evidence>
<proteinExistence type="predicted"/>
<keyword evidence="2" id="KW-1185">Reference proteome</keyword>
<reference evidence="1" key="1">
    <citation type="submission" date="2024-12" db="EMBL/GenBank/DDBJ databases">
        <authorList>
            <person name="Wu N."/>
        </authorList>
    </citation>
    <scope>NUCLEOTIDE SEQUENCE</scope>
    <source>
        <strain evidence="1">P15</strain>
    </source>
</reference>
<evidence type="ECO:0000313" key="2">
    <source>
        <dbReference type="Proteomes" id="UP001631969"/>
    </source>
</evidence>
<gene>
    <name evidence="1" type="ORF">ACI1P1_05045</name>
</gene>
<protein>
    <submittedName>
        <fullName evidence="1">Uncharacterized protein</fullName>
    </submittedName>
</protein>
<accession>A0ACC7NSI2</accession>